<feature type="compositionally biased region" description="Basic residues" evidence="7">
    <location>
        <begin position="54"/>
        <end position="63"/>
    </location>
</feature>
<evidence type="ECO:0000313" key="12">
    <source>
        <dbReference type="Proteomes" id="UP000013047"/>
    </source>
</evidence>
<dbReference type="GO" id="GO:0006364">
    <property type="term" value="P:rRNA processing"/>
    <property type="evidence" value="ECO:0007669"/>
    <property type="project" value="UniProtKB-UniRule"/>
</dbReference>
<evidence type="ECO:0000313" key="11">
    <source>
        <dbReference type="EMBL" id="ENO95040.1"/>
    </source>
</evidence>
<dbReference type="InterPro" id="IPR029063">
    <property type="entry name" value="SAM-dependent_MTases_sf"/>
</dbReference>
<keyword evidence="5 6" id="KW-0949">S-adenosyl-L-methionine</keyword>
<feature type="domain" description="Ribosomal RNA methyltransferase FtsJ" evidence="8">
    <location>
        <begin position="268"/>
        <end position="362"/>
    </location>
</feature>
<feature type="region of interest" description="Disordered" evidence="7">
    <location>
        <begin position="48"/>
        <end position="74"/>
    </location>
</feature>
<dbReference type="NCBIfam" id="NF008734">
    <property type="entry name" value="PRK11760.1"/>
    <property type="match status" value="1"/>
</dbReference>
<evidence type="ECO:0000256" key="2">
    <source>
        <dbReference type="ARBA" id="ARBA00022552"/>
    </source>
</evidence>
<dbReference type="Proteomes" id="UP000013047">
    <property type="component" value="Unassembled WGS sequence"/>
</dbReference>
<reference evidence="11 12" key="1">
    <citation type="submission" date="2012-09" db="EMBL/GenBank/DDBJ databases">
        <title>Draft Genome Sequences of 6 Strains from Genus Thauera.</title>
        <authorList>
            <person name="Liu B."/>
            <person name="Shapleigh J.P."/>
            <person name="Frostegard A.H."/>
        </authorList>
    </citation>
    <scope>NUCLEOTIDE SEQUENCE [LARGE SCALE GENOMIC DNA]</scope>
    <source>
        <strain evidence="11 12">B4P</strain>
    </source>
</reference>
<dbReference type="Pfam" id="PF18125">
    <property type="entry name" value="RlmM_FDX"/>
    <property type="match status" value="1"/>
</dbReference>
<feature type="binding site" evidence="6">
    <location>
        <position position="322"/>
    </location>
    <ligand>
        <name>S-adenosyl-L-methionine</name>
        <dbReference type="ChEBI" id="CHEBI:59789"/>
    </ligand>
</feature>
<evidence type="ECO:0000256" key="6">
    <source>
        <dbReference type="HAMAP-Rule" id="MF_01551"/>
    </source>
</evidence>
<dbReference type="GO" id="GO:0032259">
    <property type="term" value="P:methylation"/>
    <property type="evidence" value="ECO:0007669"/>
    <property type="project" value="UniProtKB-KW"/>
</dbReference>
<feature type="binding site" evidence="6">
    <location>
        <begin position="303"/>
        <end position="306"/>
    </location>
    <ligand>
        <name>S-adenosyl-L-methionine</name>
        <dbReference type="ChEBI" id="CHEBI:59789"/>
    </ligand>
</feature>
<evidence type="ECO:0000256" key="3">
    <source>
        <dbReference type="ARBA" id="ARBA00022603"/>
    </source>
</evidence>
<comment type="similarity">
    <text evidence="6">Belongs to the class I-like SAM-binding methyltransferase superfamily. RNA methyltransferase RlmE family. RlmM subfamily.</text>
</comment>
<evidence type="ECO:0000259" key="10">
    <source>
        <dbReference type="Pfam" id="PF21239"/>
    </source>
</evidence>
<feature type="active site" description="Proton acceptor" evidence="6">
    <location>
        <position position="387"/>
    </location>
</feature>
<evidence type="ECO:0000259" key="9">
    <source>
        <dbReference type="Pfam" id="PF18125"/>
    </source>
</evidence>
<comment type="function">
    <text evidence="6">Catalyzes the 2'-O-methylation at nucleotide C2498 in 23S rRNA.</text>
</comment>
<dbReference type="PANTHER" id="PTHR37524">
    <property type="entry name" value="RIBOSOMAL RNA LARGE SUBUNIT METHYLTRANSFERASE M"/>
    <property type="match status" value="1"/>
</dbReference>
<evidence type="ECO:0000259" key="8">
    <source>
        <dbReference type="Pfam" id="PF01728"/>
    </source>
</evidence>
<feature type="binding site" evidence="6">
    <location>
        <position position="270"/>
    </location>
    <ligand>
        <name>S-adenosyl-L-methionine</name>
        <dbReference type="ChEBI" id="CHEBI:59789"/>
    </ligand>
</feature>
<keyword evidence="3 6" id="KW-0489">Methyltransferase</keyword>
<dbReference type="EC" id="2.1.1.186" evidence="6"/>
<dbReference type="Gene3D" id="3.30.70.2810">
    <property type="match status" value="1"/>
</dbReference>
<dbReference type="InterPro" id="IPR048646">
    <property type="entry name" value="RlmM_THUMP-like"/>
</dbReference>
<comment type="catalytic activity">
    <reaction evidence="6">
        <text>cytidine(2498) in 23S rRNA + S-adenosyl-L-methionine = 2'-O-methylcytidine(2498) in 23S rRNA + S-adenosyl-L-homocysteine + H(+)</text>
        <dbReference type="Rhea" id="RHEA:42788"/>
        <dbReference type="Rhea" id="RHEA-COMP:10244"/>
        <dbReference type="Rhea" id="RHEA-COMP:10245"/>
        <dbReference type="ChEBI" id="CHEBI:15378"/>
        <dbReference type="ChEBI" id="CHEBI:57856"/>
        <dbReference type="ChEBI" id="CHEBI:59789"/>
        <dbReference type="ChEBI" id="CHEBI:74495"/>
        <dbReference type="ChEBI" id="CHEBI:82748"/>
        <dbReference type="EC" id="2.1.1.186"/>
    </reaction>
</comment>
<dbReference type="InterPro" id="IPR040739">
    <property type="entry name" value="RlmM_FDX"/>
</dbReference>
<dbReference type="GO" id="GO:0008757">
    <property type="term" value="F:S-adenosylmethionine-dependent methyltransferase activity"/>
    <property type="evidence" value="ECO:0007669"/>
    <property type="project" value="UniProtKB-UniRule"/>
</dbReference>
<sequence>MIDARAGLHRRLRACRRSYTDHGDAKAAAGTSAVLASAALAAYHPLPCSDSGRRPRGPVRTHHTAAPARTDPMNQHTPAAALACAGLLGYCRAGFEKELAAELDDIAAEAGLIGYVRAEPDSGYVIYETFEPTPLGNFGESTDWRRPVFARQLLPWFARVEDLPERDRATPIVDAVKASGQRFSGVMLETPDTDEAKQRSGFCKRFTEPLATALEKAGCLRSSRAGLPVLHVLFTSATTAWLAAGQPGQCSTWQMGVPRLRMPSNAPSRSTAKLSEAFMTLLEEGERDSILRAGQRAVDLGAAPGGWTWQLVHRGLRVTAIDNGPLRDSVMATEMVEHLKADGFTWRPHRPVDWMVCDMVEQPSRIASLVAEWVATGRCRYTVFNLKLPMKRRVEAVEQCRELIRKRLASVGPYDLRIKHLYHDREEVTAFLTLKR</sequence>
<dbReference type="Pfam" id="PF01728">
    <property type="entry name" value="FtsJ"/>
    <property type="match status" value="1"/>
</dbReference>
<keyword evidence="2 6" id="KW-0698">rRNA processing</keyword>
<name>N6YU29_9RHOO</name>
<proteinExistence type="inferred from homology"/>
<feature type="domain" description="RlmM ferredoxin-like" evidence="9">
    <location>
        <begin position="86"/>
        <end position="154"/>
    </location>
</feature>
<evidence type="ECO:0000256" key="4">
    <source>
        <dbReference type="ARBA" id="ARBA00022679"/>
    </source>
</evidence>
<dbReference type="Gene3D" id="3.30.2300.20">
    <property type="match status" value="1"/>
</dbReference>
<evidence type="ECO:0000256" key="1">
    <source>
        <dbReference type="ARBA" id="ARBA00022490"/>
    </source>
</evidence>
<feature type="domain" description="Ribosomal RNA large subunit methyltransferase M THUMP-like" evidence="10">
    <location>
        <begin position="167"/>
        <end position="242"/>
    </location>
</feature>
<organism evidence="11 12">
    <name type="scientific">Thauera phenylacetica B4P</name>
    <dbReference type="NCBI Taxonomy" id="1234382"/>
    <lineage>
        <taxon>Bacteria</taxon>
        <taxon>Pseudomonadati</taxon>
        <taxon>Pseudomonadota</taxon>
        <taxon>Betaproteobacteria</taxon>
        <taxon>Rhodocyclales</taxon>
        <taxon>Zoogloeaceae</taxon>
        <taxon>Thauera</taxon>
    </lineage>
</organism>
<protein>
    <recommendedName>
        <fullName evidence="6">Ribosomal RNA large subunit methyltransferase M</fullName>
        <ecNumber evidence="6">2.1.1.186</ecNumber>
    </recommendedName>
    <alternativeName>
        <fullName evidence="6">23S rRNA (cytidine2498-2'-O)-methyltransferase</fullName>
    </alternativeName>
    <alternativeName>
        <fullName evidence="6">23S rRNA 2'-O-ribose methyltransferase RlmM</fullName>
    </alternativeName>
</protein>
<dbReference type="InterPro" id="IPR011224">
    <property type="entry name" value="rRNA_MeTrfase_M"/>
</dbReference>
<dbReference type="GO" id="GO:0005737">
    <property type="term" value="C:cytoplasm"/>
    <property type="evidence" value="ECO:0007669"/>
    <property type="project" value="UniProtKB-SubCell"/>
</dbReference>
<gene>
    <name evidence="6" type="primary">rlmM</name>
    <name evidence="11" type="ORF">C667_21034</name>
</gene>
<evidence type="ECO:0000256" key="7">
    <source>
        <dbReference type="SAM" id="MobiDB-lite"/>
    </source>
</evidence>
<dbReference type="SUPFAM" id="SSF53335">
    <property type="entry name" value="S-adenosyl-L-methionine-dependent methyltransferases"/>
    <property type="match status" value="1"/>
</dbReference>
<feature type="binding site" evidence="6">
    <location>
        <position position="358"/>
    </location>
    <ligand>
        <name>S-adenosyl-L-methionine</name>
        <dbReference type="ChEBI" id="CHEBI:59789"/>
    </ligand>
</feature>
<dbReference type="Gene3D" id="3.40.50.150">
    <property type="entry name" value="Vaccinia Virus protein VP39"/>
    <property type="match status" value="1"/>
</dbReference>
<dbReference type="Pfam" id="PF21239">
    <property type="entry name" value="RLMM_N"/>
    <property type="match status" value="1"/>
</dbReference>
<feature type="binding site" evidence="6">
    <location>
        <position position="342"/>
    </location>
    <ligand>
        <name>S-adenosyl-L-methionine</name>
        <dbReference type="ChEBI" id="CHEBI:59789"/>
    </ligand>
</feature>
<dbReference type="InterPro" id="IPR002877">
    <property type="entry name" value="RNA_MeTrfase_FtsJ_dom"/>
</dbReference>
<dbReference type="AlphaFoldDB" id="N6YU29"/>
<keyword evidence="4 6" id="KW-0808">Transferase</keyword>
<evidence type="ECO:0000256" key="5">
    <source>
        <dbReference type="ARBA" id="ARBA00022691"/>
    </source>
</evidence>
<keyword evidence="1 6" id="KW-0963">Cytoplasm</keyword>
<comment type="caution">
    <text evidence="11">The sequence shown here is derived from an EMBL/GenBank/DDBJ whole genome shotgun (WGS) entry which is preliminary data.</text>
</comment>
<dbReference type="PANTHER" id="PTHR37524:SF2">
    <property type="entry name" value="RIBOSOMAL RNA METHYLTRANSFERASE FTSJ DOMAIN-CONTAINING PROTEIN"/>
    <property type="match status" value="1"/>
</dbReference>
<comment type="subunit">
    <text evidence="6">Monomer.</text>
</comment>
<accession>N6YU29</accession>
<comment type="subcellular location">
    <subcellularLocation>
        <location evidence="6">Cytoplasm</location>
    </subcellularLocation>
</comment>
<dbReference type="EMBL" id="AMXF01000293">
    <property type="protein sequence ID" value="ENO95040.1"/>
    <property type="molecule type" value="Genomic_DNA"/>
</dbReference>
<keyword evidence="12" id="KW-1185">Reference proteome</keyword>
<dbReference type="HAMAP" id="MF_01551">
    <property type="entry name" value="23SrRNA_methyltr_M"/>
    <property type="match status" value="1"/>
</dbReference>